<dbReference type="GO" id="GO:0003677">
    <property type="term" value="F:DNA binding"/>
    <property type="evidence" value="ECO:0007669"/>
    <property type="project" value="UniProtKB-KW"/>
</dbReference>
<evidence type="ECO:0000259" key="5">
    <source>
        <dbReference type="PROSITE" id="PS50987"/>
    </source>
</evidence>
<dbReference type="Pfam" id="PF08327">
    <property type="entry name" value="AHSA1"/>
    <property type="match status" value="1"/>
</dbReference>
<evidence type="ECO:0000256" key="3">
    <source>
        <dbReference type="ARBA" id="ARBA00023125"/>
    </source>
</evidence>
<dbReference type="SMART" id="SM00418">
    <property type="entry name" value="HTH_ARSR"/>
    <property type="match status" value="1"/>
</dbReference>
<comment type="similarity">
    <text evidence="1">Belongs to the AHA1 family.</text>
</comment>
<dbReference type="CDD" id="cd07814">
    <property type="entry name" value="SRPBCC_CalC_Aha1-like"/>
    <property type="match status" value="1"/>
</dbReference>
<evidence type="ECO:0000313" key="6">
    <source>
        <dbReference type="EMBL" id="SEO89045.1"/>
    </source>
</evidence>
<evidence type="ECO:0000256" key="2">
    <source>
        <dbReference type="ARBA" id="ARBA00023015"/>
    </source>
</evidence>
<dbReference type="CDD" id="cd00090">
    <property type="entry name" value="HTH_ARSR"/>
    <property type="match status" value="1"/>
</dbReference>
<keyword evidence="2" id="KW-0805">Transcription regulation</keyword>
<keyword evidence="3" id="KW-0238">DNA-binding</keyword>
<dbReference type="InterPro" id="IPR001845">
    <property type="entry name" value="HTH_ArsR_DNA-bd_dom"/>
</dbReference>
<dbReference type="RefSeq" id="WP_091614266.1">
    <property type="nucleotide sequence ID" value="NZ_FOEF01000002.1"/>
</dbReference>
<dbReference type="Proteomes" id="UP000198582">
    <property type="component" value="Unassembled WGS sequence"/>
</dbReference>
<dbReference type="InterPro" id="IPR011991">
    <property type="entry name" value="ArsR-like_HTH"/>
</dbReference>
<evidence type="ECO:0000313" key="7">
    <source>
        <dbReference type="Proteomes" id="UP000198582"/>
    </source>
</evidence>
<dbReference type="InterPro" id="IPR051081">
    <property type="entry name" value="HTH_MetalResp_TranReg"/>
</dbReference>
<dbReference type="GO" id="GO:0003700">
    <property type="term" value="F:DNA-binding transcription factor activity"/>
    <property type="evidence" value="ECO:0007669"/>
    <property type="project" value="InterPro"/>
</dbReference>
<protein>
    <submittedName>
        <fullName evidence="6">Uncharacterized conserved protein YndB, AHSA1/START domain</fullName>
    </submittedName>
</protein>
<dbReference type="SUPFAM" id="SSF46785">
    <property type="entry name" value="Winged helix' DNA-binding domain"/>
    <property type="match status" value="1"/>
</dbReference>
<gene>
    <name evidence="6" type="ORF">SAMN04489732_102562</name>
</gene>
<dbReference type="InterPro" id="IPR036390">
    <property type="entry name" value="WH_DNA-bd_sf"/>
</dbReference>
<reference evidence="6 7" key="1">
    <citation type="submission" date="2016-10" db="EMBL/GenBank/DDBJ databases">
        <authorList>
            <person name="de Groot N.N."/>
        </authorList>
    </citation>
    <scope>NUCLEOTIDE SEQUENCE [LARGE SCALE GENOMIC DNA]</scope>
    <source>
        <strain evidence="6 7">DSM 44993</strain>
    </source>
</reference>
<name>A0A1H8TDZ2_9PSEU</name>
<dbReference type="PANTHER" id="PTHR33154">
    <property type="entry name" value="TRANSCRIPTIONAL REGULATOR, ARSR FAMILY"/>
    <property type="match status" value="1"/>
</dbReference>
<dbReference type="AlphaFoldDB" id="A0A1H8TDZ2"/>
<accession>A0A1H8TDZ2</accession>
<dbReference type="OrthoDB" id="9806976at2"/>
<keyword evidence="7" id="KW-1185">Reference proteome</keyword>
<dbReference type="Gene3D" id="1.10.10.10">
    <property type="entry name" value="Winged helix-like DNA-binding domain superfamily/Winged helix DNA-binding domain"/>
    <property type="match status" value="1"/>
</dbReference>
<dbReference type="PANTHER" id="PTHR33154:SF33">
    <property type="entry name" value="TRANSCRIPTIONAL REPRESSOR SDPR"/>
    <property type="match status" value="1"/>
</dbReference>
<feature type="domain" description="HTH arsR-type" evidence="5">
    <location>
        <begin position="1"/>
        <end position="94"/>
    </location>
</feature>
<dbReference type="InterPro" id="IPR036388">
    <property type="entry name" value="WH-like_DNA-bd_sf"/>
</dbReference>
<dbReference type="EMBL" id="FOEF01000002">
    <property type="protein sequence ID" value="SEO89045.1"/>
    <property type="molecule type" value="Genomic_DNA"/>
</dbReference>
<keyword evidence="4" id="KW-0804">Transcription</keyword>
<organism evidence="6 7">
    <name type="scientific">Amycolatopsis saalfeldensis</name>
    <dbReference type="NCBI Taxonomy" id="394193"/>
    <lineage>
        <taxon>Bacteria</taxon>
        <taxon>Bacillati</taxon>
        <taxon>Actinomycetota</taxon>
        <taxon>Actinomycetes</taxon>
        <taxon>Pseudonocardiales</taxon>
        <taxon>Pseudonocardiaceae</taxon>
        <taxon>Amycolatopsis</taxon>
    </lineage>
</organism>
<proteinExistence type="inferred from homology"/>
<dbReference type="SUPFAM" id="SSF55961">
    <property type="entry name" value="Bet v1-like"/>
    <property type="match status" value="1"/>
</dbReference>
<dbReference type="InterPro" id="IPR023393">
    <property type="entry name" value="START-like_dom_sf"/>
</dbReference>
<evidence type="ECO:0000256" key="4">
    <source>
        <dbReference type="ARBA" id="ARBA00023163"/>
    </source>
</evidence>
<dbReference type="PROSITE" id="PS50987">
    <property type="entry name" value="HTH_ARSR_2"/>
    <property type="match status" value="1"/>
</dbReference>
<dbReference type="InterPro" id="IPR013538">
    <property type="entry name" value="ASHA1/2-like_C"/>
</dbReference>
<evidence type="ECO:0000256" key="1">
    <source>
        <dbReference type="ARBA" id="ARBA00006817"/>
    </source>
</evidence>
<dbReference type="PRINTS" id="PR00778">
    <property type="entry name" value="HTHARSR"/>
</dbReference>
<dbReference type="STRING" id="394193.SAMN04489732_102562"/>
<dbReference type="NCBIfam" id="NF033788">
    <property type="entry name" value="HTH_metalloreg"/>
    <property type="match status" value="1"/>
</dbReference>
<dbReference type="Gene3D" id="3.30.530.20">
    <property type="match status" value="1"/>
</dbReference>
<sequence length="278" mass="30514">MDAIVSALGDATRWRIVELLAQGPRSVGELAELTGSRQPQTTKHLQTLARAGLVTVYPLGQRRVYAVETGPLTGLAKRLEELAEAAREHEGERDVIARYRAAIEADTAVADRDQWADGRTFSFDRVLAAPREAVWRHWTDPELLASWWAPAPMVATDCVLEPEPGGRVVLEYRDGEGHRYRSQGRVRAAKRAQHLVFDLSVLDAAGAVSFTGHYDLALTSVPGGTRLRLDLGITETTVEAVPFIAGIETGWGQVLDNLAEILGNSMHTKHTKRKGHQS</sequence>
<dbReference type="Pfam" id="PF12840">
    <property type="entry name" value="HTH_20"/>
    <property type="match status" value="1"/>
</dbReference>